<sequence>MGTGRKWKVWLLTVAILVGAVILASWMFTTVMDDEWGSQREAVQSAYEKTILTKAVKVDRFVGEKSYTVIQGEDKIGQPVLVWVGQDEVRSEMASNGITAEQAQNQTLAKQPDAEVLRVTPGMMNGTAVWEVFYKQLPEGEVKEQYYYDYYRFADGQPVDTWRLSIQ</sequence>
<evidence type="ECO:0000256" key="1">
    <source>
        <dbReference type="SAM" id="Phobius"/>
    </source>
</evidence>
<dbReference type="Proteomes" id="UP000317036">
    <property type="component" value="Unassembled WGS sequence"/>
</dbReference>
<gene>
    <name evidence="3" type="ORF">FPZ49_02845</name>
</gene>
<evidence type="ECO:0000313" key="3">
    <source>
        <dbReference type="EMBL" id="TVY11657.1"/>
    </source>
</evidence>
<protein>
    <recommendedName>
        <fullName evidence="2">Cell wall elongation regulator TseB-like domain-containing protein</fullName>
    </recommendedName>
</protein>
<feature type="domain" description="Cell wall elongation regulator TseB-like" evidence="2">
    <location>
        <begin position="41"/>
        <end position="84"/>
    </location>
</feature>
<dbReference type="InterPro" id="IPR041401">
    <property type="entry name" value="TseB-like_dom"/>
</dbReference>
<dbReference type="OrthoDB" id="2678417at2"/>
<keyword evidence="1" id="KW-0812">Transmembrane</keyword>
<name>A0A559KHP1_9BACL</name>
<comment type="caution">
    <text evidence="3">The sequence shown here is derived from an EMBL/GenBank/DDBJ whole genome shotgun (WGS) entry which is preliminary data.</text>
</comment>
<proteinExistence type="predicted"/>
<feature type="transmembrane region" description="Helical" evidence="1">
    <location>
        <begin position="9"/>
        <end position="28"/>
    </location>
</feature>
<dbReference type="Pfam" id="PF17881">
    <property type="entry name" value="TseB"/>
    <property type="match status" value="1"/>
</dbReference>
<dbReference type="InterPro" id="IPR046350">
    <property type="entry name" value="Cystatin_sf"/>
</dbReference>
<dbReference type="EMBL" id="VNJI01000002">
    <property type="protein sequence ID" value="TVY11657.1"/>
    <property type="molecule type" value="Genomic_DNA"/>
</dbReference>
<keyword evidence="1" id="KW-1133">Transmembrane helix</keyword>
<keyword evidence="1" id="KW-0472">Membrane</keyword>
<evidence type="ECO:0000313" key="4">
    <source>
        <dbReference type="Proteomes" id="UP000317036"/>
    </source>
</evidence>
<dbReference type="AlphaFoldDB" id="A0A559KHP1"/>
<evidence type="ECO:0000259" key="2">
    <source>
        <dbReference type="Pfam" id="PF17881"/>
    </source>
</evidence>
<accession>A0A559KHP1</accession>
<dbReference type="RefSeq" id="WP_144842962.1">
    <property type="nucleotide sequence ID" value="NZ_VNJI01000002.1"/>
</dbReference>
<dbReference type="SUPFAM" id="SSF54403">
    <property type="entry name" value="Cystatin/monellin"/>
    <property type="match status" value="2"/>
</dbReference>
<organism evidence="3 4">
    <name type="scientific">Paenibacillus cremeus</name>
    <dbReference type="NCBI Taxonomy" id="2163881"/>
    <lineage>
        <taxon>Bacteria</taxon>
        <taxon>Bacillati</taxon>
        <taxon>Bacillota</taxon>
        <taxon>Bacilli</taxon>
        <taxon>Bacillales</taxon>
        <taxon>Paenibacillaceae</taxon>
        <taxon>Paenibacillus</taxon>
    </lineage>
</organism>
<dbReference type="Gene3D" id="3.10.450.40">
    <property type="match status" value="2"/>
</dbReference>
<reference evidence="3 4" key="1">
    <citation type="submission" date="2019-07" db="EMBL/GenBank/DDBJ databases">
        <authorList>
            <person name="Kim J."/>
        </authorList>
    </citation>
    <scope>NUCLEOTIDE SEQUENCE [LARGE SCALE GENOMIC DNA]</scope>
    <source>
        <strain evidence="3 4">JC52</strain>
    </source>
</reference>
<keyword evidence="4" id="KW-1185">Reference proteome</keyword>